<protein>
    <submittedName>
        <fullName evidence="3">NAD(P)/FAD-dependent oxidoreductase</fullName>
    </submittedName>
</protein>
<keyword evidence="1" id="KW-0560">Oxidoreductase</keyword>
<dbReference type="PRINTS" id="PR00368">
    <property type="entry name" value="FADPNR"/>
</dbReference>
<dbReference type="PRINTS" id="PR00469">
    <property type="entry name" value="PNDRDTASEII"/>
</dbReference>
<dbReference type="InterPro" id="IPR051691">
    <property type="entry name" value="Metab_Enz_Cyan_OpOx_G3PDH"/>
</dbReference>
<sequence length="444" mass="46771">MTERVRVAVIGGGPAGLTAAAALAPAVDGDVLVLEREPETGGIPRHSDHPGYGIRDLRRFISGPEYARRLTRSAREAGARLETEAMVTGWAAPPAPDAMPPRVPDATSPRALEATSSRALEATQPLALEVTSPRGRRLVQADAVVLATGARERPRPARLIAGDRPDGVYTTGQLQNLVHLHHREVGRRAVVVGAELVSWSAVLTLHEAGCRTVLMTSEYAKPEAYTAFRVPGRLAFGVLVRARTRLVAIHGKGRVTSVDIENLDTGTRHRVPCDTVITTGDWIPDHELARAGGLEMDAATLGPRVDTSLATSLPGVFAAGNLLHPVDTADVAALDGRHVASAVLGHLAGDPAPAGGVPLVAEAPLRWVAPQIVRPGGPPPSRGRLLLWSDDFRALPRVAAVQDGRLLGRTRLPWPAAPGRVFRVPFSLVAGADPAGGPVHLTLG</sequence>
<dbReference type="Gene3D" id="3.50.50.60">
    <property type="entry name" value="FAD/NAD(P)-binding domain"/>
    <property type="match status" value="3"/>
</dbReference>
<dbReference type="EMBL" id="JBHSBI010000003">
    <property type="protein sequence ID" value="MFC4006884.1"/>
    <property type="molecule type" value="Genomic_DNA"/>
</dbReference>
<organism evidence="3 4">
    <name type="scientific">Nonomuraea purpurea</name>
    <dbReference type="NCBI Taxonomy" id="1849276"/>
    <lineage>
        <taxon>Bacteria</taxon>
        <taxon>Bacillati</taxon>
        <taxon>Actinomycetota</taxon>
        <taxon>Actinomycetes</taxon>
        <taxon>Streptosporangiales</taxon>
        <taxon>Streptosporangiaceae</taxon>
        <taxon>Nonomuraea</taxon>
    </lineage>
</organism>
<comment type="caution">
    <text evidence="3">The sequence shown here is derived from an EMBL/GenBank/DDBJ whole genome shotgun (WGS) entry which is preliminary data.</text>
</comment>
<name>A0ABV8G3T7_9ACTN</name>
<keyword evidence="4" id="KW-1185">Reference proteome</keyword>
<evidence type="ECO:0000313" key="3">
    <source>
        <dbReference type="EMBL" id="MFC4006884.1"/>
    </source>
</evidence>
<reference evidence="4" key="1">
    <citation type="journal article" date="2019" name="Int. J. Syst. Evol. Microbiol.">
        <title>The Global Catalogue of Microorganisms (GCM) 10K type strain sequencing project: providing services to taxonomists for standard genome sequencing and annotation.</title>
        <authorList>
            <consortium name="The Broad Institute Genomics Platform"/>
            <consortium name="The Broad Institute Genome Sequencing Center for Infectious Disease"/>
            <person name="Wu L."/>
            <person name="Ma J."/>
        </authorList>
    </citation>
    <scope>NUCLEOTIDE SEQUENCE [LARGE SCALE GENOMIC DNA]</scope>
    <source>
        <strain evidence="4">TBRC 1276</strain>
    </source>
</reference>
<dbReference type="Pfam" id="PF07992">
    <property type="entry name" value="Pyr_redox_2"/>
    <property type="match status" value="1"/>
</dbReference>
<gene>
    <name evidence="3" type="ORF">ACFOY2_06615</name>
</gene>
<dbReference type="SUPFAM" id="SSF51905">
    <property type="entry name" value="FAD/NAD(P)-binding domain"/>
    <property type="match status" value="1"/>
</dbReference>
<dbReference type="InterPro" id="IPR023753">
    <property type="entry name" value="FAD/NAD-binding_dom"/>
</dbReference>
<accession>A0ABV8G3T7</accession>
<dbReference type="PANTHER" id="PTHR42949:SF3">
    <property type="entry name" value="ANAEROBIC GLYCEROL-3-PHOSPHATE DEHYDROGENASE SUBUNIT B"/>
    <property type="match status" value="1"/>
</dbReference>
<dbReference type="Proteomes" id="UP001595851">
    <property type="component" value="Unassembled WGS sequence"/>
</dbReference>
<evidence type="ECO:0000313" key="4">
    <source>
        <dbReference type="Proteomes" id="UP001595851"/>
    </source>
</evidence>
<dbReference type="InterPro" id="IPR036188">
    <property type="entry name" value="FAD/NAD-bd_sf"/>
</dbReference>
<dbReference type="RefSeq" id="WP_379527033.1">
    <property type="nucleotide sequence ID" value="NZ_JBHSBI010000003.1"/>
</dbReference>
<evidence type="ECO:0000256" key="1">
    <source>
        <dbReference type="ARBA" id="ARBA00023002"/>
    </source>
</evidence>
<proteinExistence type="predicted"/>
<evidence type="ECO:0000259" key="2">
    <source>
        <dbReference type="Pfam" id="PF07992"/>
    </source>
</evidence>
<feature type="domain" description="FAD/NAD(P)-binding" evidence="2">
    <location>
        <begin position="6"/>
        <end position="333"/>
    </location>
</feature>
<dbReference type="PANTHER" id="PTHR42949">
    <property type="entry name" value="ANAEROBIC GLYCEROL-3-PHOSPHATE DEHYDROGENASE SUBUNIT B"/>
    <property type="match status" value="1"/>
</dbReference>